<dbReference type="InterPro" id="IPR028212">
    <property type="entry name" value="GHL6"/>
</dbReference>
<dbReference type="Gene3D" id="3.40.50.880">
    <property type="match status" value="1"/>
</dbReference>
<evidence type="ECO:0000313" key="1">
    <source>
        <dbReference type="EMBL" id="TCP56197.1"/>
    </source>
</evidence>
<dbReference type="InterPro" id="IPR017853">
    <property type="entry name" value="GH"/>
</dbReference>
<proteinExistence type="predicted"/>
<dbReference type="AlphaFoldDB" id="A0A4R2R2F4"/>
<comment type="caution">
    <text evidence="1">The sequence shown here is derived from an EMBL/GenBank/DDBJ whole genome shotgun (WGS) entry which is preliminary data.</text>
</comment>
<gene>
    <name evidence="1" type="ORF">EV191_101137</name>
</gene>
<name>A0A4R2R2F4_9PSEU</name>
<keyword evidence="1" id="KW-0378">Hydrolase</keyword>
<dbReference type="Gene3D" id="3.20.20.80">
    <property type="entry name" value="Glycosidases"/>
    <property type="match status" value="1"/>
</dbReference>
<dbReference type="InterPro" id="IPR029062">
    <property type="entry name" value="Class_I_gatase-like"/>
</dbReference>
<dbReference type="CDD" id="cd03143">
    <property type="entry name" value="A4_beta-galactosidase_middle_domain"/>
    <property type="match status" value="1"/>
</dbReference>
<accession>A0A4R2R2F4</accession>
<dbReference type="GO" id="GO:0016787">
    <property type="term" value="F:hydrolase activity"/>
    <property type="evidence" value="ECO:0007669"/>
    <property type="project" value="UniProtKB-KW"/>
</dbReference>
<dbReference type="EMBL" id="SLXQ01000001">
    <property type="protein sequence ID" value="TCP56197.1"/>
    <property type="molecule type" value="Genomic_DNA"/>
</dbReference>
<dbReference type="SUPFAM" id="SSF51445">
    <property type="entry name" value="(Trans)glycosidases"/>
    <property type="match status" value="1"/>
</dbReference>
<reference evidence="1 2" key="1">
    <citation type="submission" date="2019-03" db="EMBL/GenBank/DDBJ databases">
        <title>Genomic Encyclopedia of Type Strains, Phase IV (KMG-IV): sequencing the most valuable type-strain genomes for metagenomic binning, comparative biology and taxonomic classification.</title>
        <authorList>
            <person name="Goeker M."/>
        </authorList>
    </citation>
    <scope>NUCLEOTIDE SEQUENCE [LARGE SCALE GENOMIC DNA]</scope>
    <source>
        <strain evidence="1 2">DSM 45765</strain>
    </source>
</reference>
<keyword evidence="2" id="KW-1185">Reference proteome</keyword>
<dbReference type="Pfam" id="PF14871">
    <property type="entry name" value="GHL6"/>
    <property type="match status" value="1"/>
</dbReference>
<dbReference type="Proteomes" id="UP000294911">
    <property type="component" value="Unassembled WGS sequence"/>
</dbReference>
<organism evidence="1 2">
    <name type="scientific">Tamaricihabitans halophyticus</name>
    <dbReference type="NCBI Taxonomy" id="1262583"/>
    <lineage>
        <taxon>Bacteria</taxon>
        <taxon>Bacillati</taxon>
        <taxon>Actinomycetota</taxon>
        <taxon>Actinomycetes</taxon>
        <taxon>Pseudonocardiales</taxon>
        <taxon>Pseudonocardiaceae</taxon>
        <taxon>Tamaricihabitans</taxon>
    </lineage>
</organism>
<sequence length="689" mass="76311">MLFDINNSTEVRGIGAGFDPDSFAATLLEARIEELVVIAKDVNGLCYFPSEIGPHHPEPDAKNLLGRQVKACQDVGIGVYVVYPVWWDEHLAIHHPEWLMMGKDRSTSLPAYGEPPAISQMCLSHPGLLEVVKQHTSEIFAHCEPDGVWFDMVNPATTSVAACYCVRCVSALEEAGESPVDPVVQQRRQNELCNATIKELTEYARALRPDIRVLYNTMAVLGTAERLPYLDEIEIECIPTGLWGYHYLPVHGRYARGLGVPVYGLTGRFAKHWGDYGGLKHPTQLRSELASTVALGLRCDIGDDPGPALRLDPAVYGTVAEAYQEIERIEPYLRGAAPVSEAAIVVSGPPLSQFAAEMGTDDEEVSSLVDQQLNDAPEMFLENIARGASVTGLTQLLQASHIQFDIVDRADDIERYQLLVLPDTLEVDDELAGRLQRHLDDGKAVLAVHGGARLAGADQLWPRQLRDAFRGESTFERPYTRLRGAALADIGERYREFDFALYVGADLWAVPEGDDLDVYAKLTEPTSDPLHLTGYAIPPSGEPTEYATVVRSGTLGVVSFPLGLGYFRHGYWIYRELFQRLLRDLLPDPLVRSTAPGSTEITVTQQEEPERWIVHIVNHSPLRHRRGGAEYLEDPIPLRDISIDLDIDGPIETAFEARTGTVLDVRRTDDRWQVTVPEIGVAATVVLTR</sequence>
<protein>
    <submittedName>
        <fullName evidence="1">Putative glycosyl hydrolase-like family 6 (GHL6) protein</fullName>
    </submittedName>
</protein>
<evidence type="ECO:0000313" key="2">
    <source>
        <dbReference type="Proteomes" id="UP000294911"/>
    </source>
</evidence>